<dbReference type="InterPro" id="IPR006026">
    <property type="entry name" value="Peptidase_Metallo"/>
</dbReference>
<dbReference type="SMART" id="SM00235">
    <property type="entry name" value="ZnMc"/>
    <property type="match status" value="1"/>
</dbReference>
<dbReference type="GO" id="GO:0006508">
    <property type="term" value="P:proteolysis"/>
    <property type="evidence" value="ECO:0007669"/>
    <property type="project" value="UniProtKB-KW"/>
</dbReference>
<dbReference type="CDD" id="cd06263">
    <property type="entry name" value="MAM"/>
    <property type="match status" value="1"/>
</dbReference>
<feature type="active site" evidence="3">
    <location>
        <position position="223"/>
    </location>
</feature>
<dbReference type="PROSITE" id="PS00022">
    <property type="entry name" value="EGF_1"/>
    <property type="match status" value="2"/>
</dbReference>
<feature type="region of interest" description="Disordered" evidence="5">
    <location>
        <begin position="34"/>
        <end position="58"/>
    </location>
</feature>
<feature type="domain" description="EGF-like" evidence="6">
    <location>
        <begin position="425"/>
        <end position="463"/>
    </location>
</feature>
<sequence>MRQGFATPDVGCSLIFSVIIHFILLQGTLMSSSDPNKDYEHQSSREIRSPKVKPMDPSKLSMAKLDVNSPEQNMAERTIVFKDGAKTKPKNINTAPKASREAAKYDYHPRRRERPRTGRRKRVFVDLPNLDWPNNEIPYEIAFRSYRSPATKAKIESVFGEAVSKFNDAGCVKWVPRNSETHYITVFGNEQICASYVGCLYAGQQPLWLYAPGCDYVDTALHEMLHASGAMHEQSRIADRNRLISFNWDAVSASSEFNYFGGQTYMTSNDPDLTYLTTQALDDLSFYDVAELNAFYHCADSCAGEPPCQNQRFMKYNGVCSCVCPEGLTGSDCTELDTSPDKTKIRMTIESMNLPTSDQNDCFHFLEIKDYLAGSPGKLVCGNSGGGVFTKKLLGPSNMMIIRFDSETYSTVAPGTGFTFTVEAAPSACSSNPCKYPAMCTDGTTIDDYTCDCTDGYSGVNCDTIAASATVVESFEKDFSTLMKLVKETQFTWSTTANPFFGQGQITPVDGSLVAELWNYFDAFGAPLAIGATAKMQTSVVFESADRCLRFNYVISDRNVGSSAVTSLNVYVMGDSGTTAPPYVFDTNTGNSWVQAEIDLPSMENMKIIFEGVNGEQELAVDNIRISPKLCDVGNPCTGIDCNNGQCVEDNESFQCQCDAGWSGDFCDIVVVTYTCDFETVDESNCAFIESSNDDFDFTRNSGLTPTSLTGPVGAKTGNFYKYTEISGQLTGDVASLETSVSFNAGTYCLRFWASMYGKDVGSLSILTKDGTSPETLKRVFNGQQSSNWFLITEQLTLTSSDMIIIRTVRGGKKSNQERGDIALDNIVLTEGSCA</sequence>
<dbReference type="SMART" id="SM00137">
    <property type="entry name" value="MAM"/>
    <property type="match status" value="2"/>
</dbReference>
<feature type="chain" id="PRO_5036517061" description="Metalloendopeptidase" evidence="4">
    <location>
        <begin position="31"/>
        <end position="835"/>
    </location>
</feature>
<feature type="disulfide bond" evidence="2">
    <location>
        <begin position="434"/>
        <end position="451"/>
    </location>
</feature>
<dbReference type="InterPro" id="IPR000998">
    <property type="entry name" value="MAM_dom"/>
</dbReference>
<dbReference type="InterPro" id="IPR013320">
    <property type="entry name" value="ConA-like_dom_sf"/>
</dbReference>
<evidence type="ECO:0000259" key="8">
    <source>
        <dbReference type="PROSITE" id="PS51864"/>
    </source>
</evidence>
<dbReference type="SMART" id="SM00181">
    <property type="entry name" value="EGF"/>
    <property type="match status" value="3"/>
</dbReference>
<dbReference type="PROSITE" id="PS51864">
    <property type="entry name" value="ASTACIN"/>
    <property type="match status" value="1"/>
</dbReference>
<dbReference type="PANTHER" id="PTHR23282:SF101">
    <property type="entry name" value="MAM DOMAIN-CONTAINING PROTEIN"/>
    <property type="match status" value="1"/>
</dbReference>
<proteinExistence type="predicted"/>
<feature type="compositionally biased region" description="Basic and acidic residues" evidence="5">
    <location>
        <begin position="35"/>
        <end position="56"/>
    </location>
</feature>
<feature type="domain" description="MAM" evidence="7">
    <location>
        <begin position="674"/>
        <end position="835"/>
    </location>
</feature>
<keyword evidence="10" id="KW-1185">Reference proteome</keyword>
<keyword evidence="3 4" id="KW-0479">Metal-binding</keyword>
<evidence type="ECO:0000256" key="2">
    <source>
        <dbReference type="PROSITE-ProRule" id="PRU00076"/>
    </source>
</evidence>
<feature type="region of interest" description="Disordered" evidence="5">
    <location>
        <begin position="82"/>
        <end position="120"/>
    </location>
</feature>
<keyword evidence="3 4" id="KW-0482">Metalloprotease</keyword>
<dbReference type="Gene3D" id="2.60.120.290">
    <property type="entry name" value="Spermadhesin, CUB domain"/>
    <property type="match status" value="1"/>
</dbReference>
<feature type="disulfide bond" evidence="2">
    <location>
        <begin position="453"/>
        <end position="462"/>
    </location>
</feature>
<keyword evidence="2" id="KW-0245">EGF-like domain</keyword>
<keyword evidence="3 4" id="KW-0645">Protease</keyword>
<dbReference type="SUPFAM" id="SSF55486">
    <property type="entry name" value="Metalloproteases ('zincins'), catalytic domain"/>
    <property type="match status" value="1"/>
</dbReference>
<evidence type="ECO:0000259" key="6">
    <source>
        <dbReference type="PROSITE" id="PS50026"/>
    </source>
</evidence>
<dbReference type="GO" id="GO:0016020">
    <property type="term" value="C:membrane"/>
    <property type="evidence" value="ECO:0007669"/>
    <property type="project" value="InterPro"/>
</dbReference>
<feature type="binding site" evidence="3">
    <location>
        <position position="226"/>
    </location>
    <ligand>
        <name>Zn(2+)</name>
        <dbReference type="ChEBI" id="CHEBI:29105"/>
        <note>catalytic</note>
    </ligand>
</feature>
<evidence type="ECO:0000256" key="3">
    <source>
        <dbReference type="PROSITE-ProRule" id="PRU01211"/>
    </source>
</evidence>
<dbReference type="InterPro" id="IPR001506">
    <property type="entry name" value="Peptidase_M12A"/>
</dbReference>
<evidence type="ECO:0000256" key="1">
    <source>
        <dbReference type="ARBA" id="ARBA00023157"/>
    </source>
</evidence>
<feature type="domain" description="EGF-like" evidence="6">
    <location>
        <begin position="633"/>
        <end position="668"/>
    </location>
</feature>
<feature type="domain" description="Peptidase M12A" evidence="8">
    <location>
        <begin position="122"/>
        <end position="299"/>
    </location>
</feature>
<accession>A0A8W8J6R5</accession>
<dbReference type="Gene3D" id="2.60.120.200">
    <property type="match status" value="2"/>
</dbReference>
<evidence type="ECO:0000256" key="4">
    <source>
        <dbReference type="RuleBase" id="RU361183"/>
    </source>
</evidence>
<feature type="compositionally biased region" description="Basic and acidic residues" evidence="5">
    <location>
        <begin position="98"/>
        <end position="108"/>
    </location>
</feature>
<dbReference type="Gene3D" id="3.40.390.10">
    <property type="entry name" value="Collagenase (Catalytic Domain)"/>
    <property type="match status" value="1"/>
</dbReference>
<dbReference type="PROSITE" id="PS50026">
    <property type="entry name" value="EGF_3"/>
    <property type="match status" value="2"/>
</dbReference>
<evidence type="ECO:0000313" key="10">
    <source>
        <dbReference type="Proteomes" id="UP000005408"/>
    </source>
</evidence>
<dbReference type="PROSITE" id="PS50060">
    <property type="entry name" value="MAM_2"/>
    <property type="match status" value="2"/>
</dbReference>
<keyword evidence="1 2" id="KW-1015">Disulfide bond</keyword>
<dbReference type="Proteomes" id="UP000005408">
    <property type="component" value="Unassembled WGS sequence"/>
</dbReference>
<dbReference type="Pfam" id="PF00629">
    <property type="entry name" value="MAM"/>
    <property type="match status" value="2"/>
</dbReference>
<keyword evidence="3 4" id="KW-0378">Hydrolase</keyword>
<dbReference type="PRINTS" id="PR00480">
    <property type="entry name" value="ASTACIN"/>
</dbReference>
<dbReference type="SUPFAM" id="SSF57196">
    <property type="entry name" value="EGF/Laminin"/>
    <property type="match status" value="2"/>
</dbReference>
<organism evidence="9 10">
    <name type="scientific">Magallana gigas</name>
    <name type="common">Pacific oyster</name>
    <name type="synonym">Crassostrea gigas</name>
    <dbReference type="NCBI Taxonomy" id="29159"/>
    <lineage>
        <taxon>Eukaryota</taxon>
        <taxon>Metazoa</taxon>
        <taxon>Spiralia</taxon>
        <taxon>Lophotrochozoa</taxon>
        <taxon>Mollusca</taxon>
        <taxon>Bivalvia</taxon>
        <taxon>Autobranchia</taxon>
        <taxon>Pteriomorphia</taxon>
        <taxon>Ostreida</taxon>
        <taxon>Ostreoidea</taxon>
        <taxon>Ostreidae</taxon>
        <taxon>Magallana</taxon>
    </lineage>
</organism>
<keyword evidence="4" id="KW-0732">Signal</keyword>
<feature type="domain" description="MAM" evidence="7">
    <location>
        <begin position="449"/>
        <end position="633"/>
    </location>
</feature>
<feature type="signal peptide" evidence="4">
    <location>
        <begin position="1"/>
        <end position="30"/>
    </location>
</feature>
<keyword evidence="3 4" id="KW-0862">Zinc</keyword>
<dbReference type="InterPro" id="IPR024079">
    <property type="entry name" value="MetalloPept_cat_dom_sf"/>
</dbReference>
<evidence type="ECO:0000313" key="9">
    <source>
        <dbReference type="EnsemblMetazoa" id="G17297.1:cds"/>
    </source>
</evidence>
<dbReference type="InterPro" id="IPR000742">
    <property type="entry name" value="EGF"/>
</dbReference>
<protein>
    <recommendedName>
        <fullName evidence="4">Metalloendopeptidase</fullName>
        <ecNumber evidence="4">3.4.24.-</ecNumber>
    </recommendedName>
</protein>
<evidence type="ECO:0000256" key="5">
    <source>
        <dbReference type="SAM" id="MobiDB-lite"/>
    </source>
</evidence>
<feature type="disulfide bond" evidence="2">
    <location>
        <begin position="637"/>
        <end position="647"/>
    </location>
</feature>
<comment type="caution">
    <text evidence="2">Lacks conserved residue(s) required for the propagation of feature annotation.</text>
</comment>
<dbReference type="PANTHER" id="PTHR23282">
    <property type="entry name" value="APICAL ENDOSOMAL GLYCOPROTEIN PRECURSOR"/>
    <property type="match status" value="1"/>
</dbReference>
<comment type="cofactor">
    <cofactor evidence="3 4">
        <name>Zn(2+)</name>
        <dbReference type="ChEBI" id="CHEBI:29105"/>
    </cofactor>
    <text evidence="3 4">Binds 1 zinc ion per subunit.</text>
</comment>
<dbReference type="SUPFAM" id="SSF49899">
    <property type="entry name" value="Concanavalin A-like lectins/glucanases"/>
    <property type="match status" value="2"/>
</dbReference>
<dbReference type="GO" id="GO:0004222">
    <property type="term" value="F:metalloendopeptidase activity"/>
    <property type="evidence" value="ECO:0007669"/>
    <property type="project" value="UniProtKB-UniRule"/>
</dbReference>
<dbReference type="PROSITE" id="PS01186">
    <property type="entry name" value="EGF_2"/>
    <property type="match status" value="2"/>
</dbReference>
<dbReference type="InterPro" id="IPR035914">
    <property type="entry name" value="Sperma_CUB_dom_sf"/>
</dbReference>
<feature type="disulfide bond" evidence="2">
    <location>
        <begin position="658"/>
        <end position="667"/>
    </location>
</feature>
<feature type="binding site" evidence="3">
    <location>
        <position position="222"/>
    </location>
    <ligand>
        <name>Zn(2+)</name>
        <dbReference type="ChEBI" id="CHEBI:29105"/>
        <note>catalytic</note>
    </ligand>
</feature>
<dbReference type="CDD" id="cd00054">
    <property type="entry name" value="EGF_CA"/>
    <property type="match status" value="1"/>
</dbReference>
<dbReference type="InterPro" id="IPR051560">
    <property type="entry name" value="MAM_domain-containing"/>
</dbReference>
<dbReference type="Gene3D" id="2.10.25.10">
    <property type="entry name" value="Laminin"/>
    <property type="match status" value="2"/>
</dbReference>
<reference evidence="9" key="1">
    <citation type="submission" date="2022-08" db="UniProtKB">
        <authorList>
            <consortium name="EnsemblMetazoa"/>
        </authorList>
    </citation>
    <scope>IDENTIFICATION</scope>
    <source>
        <strain evidence="9">05x7-T-G4-1.051#20</strain>
    </source>
</reference>
<dbReference type="Pfam" id="PF01400">
    <property type="entry name" value="Astacin"/>
    <property type="match status" value="1"/>
</dbReference>
<dbReference type="GO" id="GO:0008270">
    <property type="term" value="F:zinc ion binding"/>
    <property type="evidence" value="ECO:0007669"/>
    <property type="project" value="UniProtKB-UniRule"/>
</dbReference>
<feature type="binding site" evidence="3">
    <location>
        <position position="232"/>
    </location>
    <ligand>
        <name>Zn(2+)</name>
        <dbReference type="ChEBI" id="CHEBI:29105"/>
        <note>catalytic</note>
    </ligand>
</feature>
<feature type="compositionally biased region" description="Basic residues" evidence="5">
    <location>
        <begin position="109"/>
        <end position="120"/>
    </location>
</feature>
<dbReference type="EnsemblMetazoa" id="G17297.1">
    <property type="protein sequence ID" value="G17297.1:cds"/>
    <property type="gene ID" value="G17297"/>
</dbReference>
<name>A0A8W8J6R5_MAGGI</name>
<evidence type="ECO:0000259" key="7">
    <source>
        <dbReference type="PROSITE" id="PS50060"/>
    </source>
</evidence>
<dbReference type="EC" id="3.4.24.-" evidence="4"/>
<dbReference type="AlphaFoldDB" id="A0A8W8J6R5"/>